<dbReference type="EMBL" id="BPEY01000046">
    <property type="protein sequence ID" value="GIU47331.1"/>
    <property type="molecule type" value="Genomic_DNA"/>
</dbReference>
<evidence type="ECO:0000313" key="3">
    <source>
        <dbReference type="Proteomes" id="UP000887104"/>
    </source>
</evidence>
<dbReference type="RefSeq" id="WP_220781611.1">
    <property type="nucleotide sequence ID" value="NZ_BPEY01000046.1"/>
</dbReference>
<name>A0ABQ4PIJ9_9GAMM</name>
<sequence>MNKTSQCTAFVALLMSTSAIADEAPNIDDSHSTNIIKASPVDTSNQAQILVDLGWDSKYISEGRNNLDKGGIYWATAAIQKNNINVYATVGRGDSQHYTEWNFGIEYGFDLTDNLSGSAGYQRLEFYGDERAHDNEIFSNLEYTAVDWLVPSISYTYSTEAEGSFVEASLHSNWELAQGFTVSPYLTQAFDFKYTTEDHDGANHFQFGVEAEYLLPNNLVLSGHISHTIAQEDIKLEAHNNGVTGNLDETFAGLHLSWSF</sequence>
<comment type="caution">
    <text evidence="2">The sequence shown here is derived from an EMBL/GenBank/DDBJ whole genome shotgun (WGS) entry which is preliminary data.</text>
</comment>
<feature type="chain" id="PRO_5046814656" evidence="1">
    <location>
        <begin position="22"/>
        <end position="260"/>
    </location>
</feature>
<accession>A0ABQ4PIJ9</accession>
<evidence type="ECO:0000256" key="1">
    <source>
        <dbReference type="SAM" id="SignalP"/>
    </source>
</evidence>
<reference evidence="2" key="1">
    <citation type="submission" date="2021-05" db="EMBL/GenBank/DDBJ databases">
        <title>Molecular characterization for Shewanella algae harboring chromosomal blaOXA-55-like strains isolated from clinical and environment sample.</title>
        <authorList>
            <person name="Ohama Y."/>
            <person name="Aoki K."/>
            <person name="Harada S."/>
            <person name="Moriya K."/>
            <person name="Ishii Y."/>
            <person name="Tateda K."/>
        </authorList>
    </citation>
    <scope>NUCLEOTIDE SEQUENCE</scope>
    <source>
        <strain evidence="2">JCM 11563</strain>
    </source>
</reference>
<evidence type="ECO:0000313" key="2">
    <source>
        <dbReference type="EMBL" id="GIU47331.1"/>
    </source>
</evidence>
<keyword evidence="3" id="KW-1185">Reference proteome</keyword>
<proteinExistence type="predicted"/>
<organism evidence="2 3">
    <name type="scientific">Shewanella sairae</name>
    <dbReference type="NCBI Taxonomy" id="190310"/>
    <lineage>
        <taxon>Bacteria</taxon>
        <taxon>Pseudomonadati</taxon>
        <taxon>Pseudomonadota</taxon>
        <taxon>Gammaproteobacteria</taxon>
        <taxon>Alteromonadales</taxon>
        <taxon>Shewanellaceae</taxon>
        <taxon>Shewanella</taxon>
    </lineage>
</organism>
<keyword evidence="1" id="KW-0732">Signal</keyword>
<dbReference type="Proteomes" id="UP000887104">
    <property type="component" value="Unassembled WGS sequence"/>
</dbReference>
<feature type="signal peptide" evidence="1">
    <location>
        <begin position="1"/>
        <end position="21"/>
    </location>
</feature>
<gene>
    <name evidence="2" type="ORF">TUM4438_26220</name>
</gene>
<protein>
    <submittedName>
        <fullName evidence="2">Uncharacterized protein</fullName>
    </submittedName>
</protein>
<dbReference type="SUPFAM" id="SSF56935">
    <property type="entry name" value="Porins"/>
    <property type="match status" value="1"/>
</dbReference>